<evidence type="ECO:0000256" key="3">
    <source>
        <dbReference type="ARBA" id="ARBA00023136"/>
    </source>
</evidence>
<reference evidence="8" key="1">
    <citation type="submission" date="2021-06" db="EMBL/GenBank/DDBJ databases">
        <title>Bradyrhizobium sp. S2-11-2 Genome sequencing.</title>
        <authorList>
            <person name="Jin L."/>
        </authorList>
    </citation>
    <scope>NUCLEOTIDE SEQUENCE</scope>
    <source>
        <strain evidence="8">S2-11-2</strain>
    </source>
</reference>
<dbReference type="InterPro" id="IPR027385">
    <property type="entry name" value="Beta-barrel_OMP"/>
</dbReference>
<dbReference type="Proteomes" id="UP000680805">
    <property type="component" value="Chromosome"/>
</dbReference>
<evidence type="ECO:0000256" key="5">
    <source>
        <dbReference type="ARBA" id="ARBA00038306"/>
    </source>
</evidence>
<evidence type="ECO:0000256" key="1">
    <source>
        <dbReference type="ARBA" id="ARBA00004442"/>
    </source>
</evidence>
<comment type="subcellular location">
    <subcellularLocation>
        <location evidence="1">Cell outer membrane</location>
    </subcellularLocation>
</comment>
<feature type="domain" description="Outer membrane protein beta-barrel" evidence="7">
    <location>
        <begin position="35"/>
        <end position="277"/>
    </location>
</feature>
<dbReference type="AlphaFoldDB" id="A0A975NMX7"/>
<keyword evidence="3" id="KW-0472">Membrane</keyword>
<protein>
    <submittedName>
        <fullName evidence="8">Outer membrane beta-barrel protein</fullName>
    </submittedName>
</protein>
<evidence type="ECO:0000313" key="8">
    <source>
        <dbReference type="EMBL" id="QWG17501.1"/>
    </source>
</evidence>
<dbReference type="Pfam" id="PF13505">
    <property type="entry name" value="OMP_b-brl"/>
    <property type="match status" value="1"/>
</dbReference>
<feature type="signal peptide" evidence="6">
    <location>
        <begin position="1"/>
        <end position="19"/>
    </location>
</feature>
<dbReference type="KEGG" id="bsei:KMZ68_21435"/>
<accession>A0A975NMX7</accession>
<dbReference type="RefSeq" id="WP_215613149.1">
    <property type="nucleotide sequence ID" value="NZ_CP076135.1"/>
</dbReference>
<keyword evidence="2 6" id="KW-0732">Signal</keyword>
<evidence type="ECO:0000256" key="4">
    <source>
        <dbReference type="ARBA" id="ARBA00023237"/>
    </source>
</evidence>
<evidence type="ECO:0000256" key="6">
    <source>
        <dbReference type="SAM" id="SignalP"/>
    </source>
</evidence>
<evidence type="ECO:0000313" key="9">
    <source>
        <dbReference type="Proteomes" id="UP000680805"/>
    </source>
</evidence>
<dbReference type="Gene3D" id="2.40.160.20">
    <property type="match status" value="1"/>
</dbReference>
<keyword evidence="4" id="KW-0998">Cell outer membrane</keyword>
<dbReference type="PANTHER" id="PTHR34001:SF3">
    <property type="entry name" value="BLL7405 PROTEIN"/>
    <property type="match status" value="1"/>
</dbReference>
<name>A0A975NMX7_9BRAD</name>
<evidence type="ECO:0000259" key="7">
    <source>
        <dbReference type="Pfam" id="PF13505"/>
    </source>
</evidence>
<dbReference type="EMBL" id="CP076135">
    <property type="protein sequence ID" value="QWG17501.1"/>
    <property type="molecule type" value="Genomic_DNA"/>
</dbReference>
<dbReference type="SUPFAM" id="SSF56925">
    <property type="entry name" value="OMPA-like"/>
    <property type="match status" value="1"/>
</dbReference>
<dbReference type="PANTHER" id="PTHR34001">
    <property type="entry name" value="BLL7405 PROTEIN"/>
    <property type="match status" value="1"/>
</dbReference>
<gene>
    <name evidence="8" type="ORF">KMZ68_21435</name>
</gene>
<feature type="chain" id="PRO_5036940973" evidence="6">
    <location>
        <begin position="20"/>
        <end position="277"/>
    </location>
</feature>
<organism evidence="8 9">
    <name type="scientific">Bradyrhizobium sediminis</name>
    <dbReference type="NCBI Taxonomy" id="2840469"/>
    <lineage>
        <taxon>Bacteria</taxon>
        <taxon>Pseudomonadati</taxon>
        <taxon>Pseudomonadota</taxon>
        <taxon>Alphaproteobacteria</taxon>
        <taxon>Hyphomicrobiales</taxon>
        <taxon>Nitrobacteraceae</taxon>
        <taxon>Bradyrhizobium</taxon>
    </lineage>
</organism>
<evidence type="ECO:0000256" key="2">
    <source>
        <dbReference type="ARBA" id="ARBA00022729"/>
    </source>
</evidence>
<dbReference type="InterPro" id="IPR051692">
    <property type="entry name" value="OMP-like"/>
</dbReference>
<comment type="similarity">
    <text evidence="5">Belongs to the Omp25/RopB family.</text>
</comment>
<sequence>MRRFLLAAMIFGAASGAEAADLPFLRGSFTDGLTTARVNWQGYYIGGQAGYGSSDENFNGSTSNMTAALLANTTIESEMQVSRWNLGLGKQSARSSGFGGFVGYNSQWDDVVIGVEASYLHGAFGGSTSASQSLVSSTPLSDGFYHAVTATSSSAIAVKDMATLRARAGYAYGSFLPYLFGGVALGNADITRSVTVNDHYALTFANAVASCAVAFCATLSATQAQHNHLVYGYSAGLGVDVNLIGGLFMRAEWEYLRFSASTDTSINTVRAGLGYKF</sequence>
<dbReference type="InterPro" id="IPR011250">
    <property type="entry name" value="OMP/PagP_B-barrel"/>
</dbReference>
<proteinExistence type="inferred from homology"/>